<accession>A0A8J5WZR2</accession>
<reference evidence="2" key="2">
    <citation type="submission" date="2021-02" db="EMBL/GenBank/DDBJ databases">
        <authorList>
            <person name="Kimball J.A."/>
            <person name="Haas M.W."/>
            <person name="Macchietto M."/>
            <person name="Kono T."/>
            <person name="Duquette J."/>
            <person name="Shao M."/>
        </authorList>
    </citation>
    <scope>NUCLEOTIDE SEQUENCE</scope>
    <source>
        <tissue evidence="2">Fresh leaf tissue</tissue>
    </source>
</reference>
<organism evidence="2 3">
    <name type="scientific">Zizania palustris</name>
    <name type="common">Northern wild rice</name>
    <dbReference type="NCBI Taxonomy" id="103762"/>
    <lineage>
        <taxon>Eukaryota</taxon>
        <taxon>Viridiplantae</taxon>
        <taxon>Streptophyta</taxon>
        <taxon>Embryophyta</taxon>
        <taxon>Tracheophyta</taxon>
        <taxon>Spermatophyta</taxon>
        <taxon>Magnoliopsida</taxon>
        <taxon>Liliopsida</taxon>
        <taxon>Poales</taxon>
        <taxon>Poaceae</taxon>
        <taxon>BOP clade</taxon>
        <taxon>Oryzoideae</taxon>
        <taxon>Oryzeae</taxon>
        <taxon>Zizaniinae</taxon>
        <taxon>Zizania</taxon>
    </lineage>
</organism>
<gene>
    <name evidence="2" type="ORF">GUJ93_ZPchr0013g34668</name>
</gene>
<dbReference type="OrthoDB" id="10656753at2759"/>
<dbReference type="AlphaFoldDB" id="A0A8J5WZR2"/>
<dbReference type="EMBL" id="JAAALK010000079">
    <property type="protein sequence ID" value="KAG8096588.1"/>
    <property type="molecule type" value="Genomic_DNA"/>
</dbReference>
<feature type="region of interest" description="Disordered" evidence="1">
    <location>
        <begin position="153"/>
        <end position="179"/>
    </location>
</feature>
<comment type="caution">
    <text evidence="2">The sequence shown here is derived from an EMBL/GenBank/DDBJ whole genome shotgun (WGS) entry which is preliminary data.</text>
</comment>
<proteinExistence type="predicted"/>
<name>A0A8J5WZR2_ZIZPA</name>
<sequence>MTNEQLTQGFFGILQRLDVMATSMQTLHDGQQAIRQALLTGHPGLQPLPLPSPMTIAALLPCPPVPTPGAVATMDQPSAGVPIHMMLFPPSSSPIPSWAHGPLPVSLPIYSTPITTAVPQSSATPTVLGALGDDPALGTRYGGVDGTLVSSFAGSSSAGGNPSQGRATPVPPLAPDGDRLPPKFYKLEFPTYDGAEDPLNWLNHCIRTTNSMVVPVLIKGERFLAAPPAAPERRAGSSMAPQR</sequence>
<evidence type="ECO:0000313" key="3">
    <source>
        <dbReference type="Proteomes" id="UP000729402"/>
    </source>
</evidence>
<evidence type="ECO:0000313" key="2">
    <source>
        <dbReference type="EMBL" id="KAG8096588.1"/>
    </source>
</evidence>
<evidence type="ECO:0000256" key="1">
    <source>
        <dbReference type="SAM" id="MobiDB-lite"/>
    </source>
</evidence>
<feature type="compositionally biased region" description="Low complexity" evidence="1">
    <location>
        <begin position="153"/>
        <end position="165"/>
    </location>
</feature>
<protein>
    <submittedName>
        <fullName evidence="2">Uncharacterized protein</fullName>
    </submittedName>
</protein>
<keyword evidence="3" id="KW-1185">Reference proteome</keyword>
<reference evidence="2" key="1">
    <citation type="journal article" date="2021" name="bioRxiv">
        <title>Whole Genome Assembly and Annotation of Northern Wild Rice, Zizania palustris L., Supports a Whole Genome Duplication in the Zizania Genus.</title>
        <authorList>
            <person name="Haas M."/>
            <person name="Kono T."/>
            <person name="Macchietto M."/>
            <person name="Millas R."/>
            <person name="McGilp L."/>
            <person name="Shao M."/>
            <person name="Duquette J."/>
            <person name="Hirsch C.N."/>
            <person name="Kimball J."/>
        </authorList>
    </citation>
    <scope>NUCLEOTIDE SEQUENCE</scope>
    <source>
        <tissue evidence="2">Fresh leaf tissue</tissue>
    </source>
</reference>
<dbReference type="Proteomes" id="UP000729402">
    <property type="component" value="Unassembled WGS sequence"/>
</dbReference>